<gene>
    <name evidence="1" type="ORF">MM415B02907_0004</name>
</gene>
<dbReference type="EMBL" id="MT142727">
    <property type="protein sequence ID" value="QJA87702.1"/>
    <property type="molecule type" value="Genomic_DNA"/>
</dbReference>
<organism evidence="1">
    <name type="scientific">viral metagenome</name>
    <dbReference type="NCBI Taxonomy" id="1070528"/>
    <lineage>
        <taxon>unclassified sequences</taxon>
        <taxon>metagenomes</taxon>
        <taxon>organismal metagenomes</taxon>
    </lineage>
</organism>
<reference evidence="1" key="1">
    <citation type="submission" date="2020-03" db="EMBL/GenBank/DDBJ databases">
        <title>The deep terrestrial virosphere.</title>
        <authorList>
            <person name="Holmfeldt K."/>
            <person name="Nilsson E."/>
            <person name="Simone D."/>
            <person name="Lopez-Fernandez M."/>
            <person name="Wu X."/>
            <person name="de Brujin I."/>
            <person name="Lundin D."/>
            <person name="Andersson A."/>
            <person name="Bertilsson S."/>
            <person name="Dopson M."/>
        </authorList>
    </citation>
    <scope>NUCLEOTIDE SEQUENCE</scope>
    <source>
        <strain evidence="1">MM415B02907</strain>
    </source>
</reference>
<sequence>MQEINHKDQIVRDEELPIDRAALLTAVSIAVDRLNKGEIKRIVIYRRDNKVKVDQILY</sequence>
<evidence type="ECO:0000313" key="1">
    <source>
        <dbReference type="EMBL" id="QJA87702.1"/>
    </source>
</evidence>
<dbReference type="AlphaFoldDB" id="A0A6M3L1K9"/>
<name>A0A6M3L1K9_9ZZZZ</name>
<proteinExistence type="predicted"/>
<accession>A0A6M3L1K9</accession>
<protein>
    <submittedName>
        <fullName evidence="1">Uncharacterized protein</fullName>
    </submittedName>
</protein>